<evidence type="ECO:0000313" key="2">
    <source>
        <dbReference type="Proteomes" id="UP001186974"/>
    </source>
</evidence>
<keyword evidence="2" id="KW-1185">Reference proteome</keyword>
<gene>
    <name evidence="1" type="ORF">LTS18_003487</name>
</gene>
<evidence type="ECO:0000313" key="1">
    <source>
        <dbReference type="EMBL" id="KAK3062723.1"/>
    </source>
</evidence>
<proteinExistence type="predicted"/>
<name>A0ACC3D6S5_9PEZI</name>
<organism evidence="1 2">
    <name type="scientific">Coniosporium uncinatum</name>
    <dbReference type="NCBI Taxonomy" id="93489"/>
    <lineage>
        <taxon>Eukaryota</taxon>
        <taxon>Fungi</taxon>
        <taxon>Dikarya</taxon>
        <taxon>Ascomycota</taxon>
        <taxon>Pezizomycotina</taxon>
        <taxon>Dothideomycetes</taxon>
        <taxon>Dothideomycetes incertae sedis</taxon>
        <taxon>Coniosporium</taxon>
    </lineage>
</organism>
<protein>
    <submittedName>
        <fullName evidence="1">Uncharacterized protein</fullName>
    </submittedName>
</protein>
<dbReference type="EMBL" id="JAWDJW010007154">
    <property type="protein sequence ID" value="KAK3062723.1"/>
    <property type="molecule type" value="Genomic_DNA"/>
</dbReference>
<dbReference type="Proteomes" id="UP001186974">
    <property type="component" value="Unassembled WGS sequence"/>
</dbReference>
<accession>A0ACC3D6S5</accession>
<sequence length="434" mass="47191">MQVSQPNNTGITNERDEGDRPNSPTAGDLTTLSYRRSDTLVISHEAFVDSPISDGDRRSYDSILSAYTDHTSASSVSYYSTHSKKYSTVTKKDASAFSPYQEQYDAHKPSPLRIRKVSFRKSTDGSRSPKTTQISHISQLAVQRPIASRAKSDSTIRLTPPSSRFAPPSTRDRTFLQSPASDLTNIPNSTPDLENPATTTTHTPTPLPEIPPKNPLRNTAYATHLTAFTTTLESHILSLRRLRASVLESARDCARDRDDGQTFLYSASASSNSSTTSLGRLLCGSSSSIGGGKSTAAAAGNGLLNPRTSVAASSVYSQLTTYELACEGDSRVGGGGWGAGVTPMPKSMSPSRFPVGFPIQLQLQLPTMQTTGAGRDKERDKMVRFSVPATEGRKEMSAEEKVERIRRGRLSGWVMKRFEPKRYGELAERALAEL</sequence>
<reference evidence="1" key="1">
    <citation type="submission" date="2024-09" db="EMBL/GenBank/DDBJ databases">
        <title>Black Yeasts Isolated from many extreme environments.</title>
        <authorList>
            <person name="Coleine C."/>
            <person name="Stajich J.E."/>
            <person name="Selbmann L."/>
        </authorList>
    </citation>
    <scope>NUCLEOTIDE SEQUENCE</scope>
    <source>
        <strain evidence="1">CCFEE 5737</strain>
    </source>
</reference>
<comment type="caution">
    <text evidence="1">The sequence shown here is derived from an EMBL/GenBank/DDBJ whole genome shotgun (WGS) entry which is preliminary data.</text>
</comment>